<dbReference type="EMBL" id="CP000267">
    <property type="protein sequence ID" value="ABD70378.1"/>
    <property type="molecule type" value="Genomic_DNA"/>
</dbReference>
<dbReference type="InterPro" id="IPR025205">
    <property type="entry name" value="PilX/PilW_C"/>
</dbReference>
<evidence type="ECO:0000259" key="2">
    <source>
        <dbReference type="Pfam" id="PF13681"/>
    </source>
</evidence>
<feature type="domain" description="PilX/PilW C-terminal" evidence="2">
    <location>
        <begin position="110"/>
        <end position="207"/>
    </location>
</feature>
<name>Q21V25_ALBFT</name>
<organism evidence="4 5">
    <name type="scientific">Albidiferax ferrireducens (strain ATCC BAA-621 / DSM 15236 / T118)</name>
    <name type="common">Rhodoferax ferrireducens</name>
    <dbReference type="NCBI Taxonomy" id="338969"/>
    <lineage>
        <taxon>Bacteria</taxon>
        <taxon>Pseudomonadati</taxon>
        <taxon>Pseudomonadota</taxon>
        <taxon>Betaproteobacteria</taxon>
        <taxon>Burkholderiales</taxon>
        <taxon>Comamonadaceae</taxon>
        <taxon>Rhodoferax</taxon>
    </lineage>
</organism>
<gene>
    <name evidence="4" type="ordered locus">Rfer_2662</name>
</gene>
<evidence type="ECO:0000313" key="5">
    <source>
        <dbReference type="Proteomes" id="UP000008332"/>
    </source>
</evidence>
<feature type="transmembrane region" description="Helical" evidence="1">
    <location>
        <begin position="23"/>
        <end position="48"/>
    </location>
</feature>
<dbReference type="RefSeq" id="WP_011464946.1">
    <property type="nucleotide sequence ID" value="NC_007908.1"/>
</dbReference>
<feature type="domain" description="Type 4 fimbrial biogenesis protein PilX N-terminal" evidence="3">
    <location>
        <begin position="21"/>
        <end position="70"/>
    </location>
</feature>
<dbReference type="eggNOG" id="COG4726">
    <property type="taxonomic scope" value="Bacteria"/>
</dbReference>
<dbReference type="OrthoDB" id="5405962at2"/>
<evidence type="ECO:0000256" key="1">
    <source>
        <dbReference type="SAM" id="Phobius"/>
    </source>
</evidence>
<keyword evidence="1" id="KW-1133">Transmembrane helix</keyword>
<keyword evidence="1 4" id="KW-0812">Transmembrane</keyword>
<dbReference type="KEGG" id="rfr:Rfer_2662"/>
<evidence type="ECO:0000259" key="3">
    <source>
        <dbReference type="Pfam" id="PF14341"/>
    </source>
</evidence>
<accession>Q21V25</accession>
<evidence type="ECO:0000313" key="4">
    <source>
        <dbReference type="EMBL" id="ABD70378.1"/>
    </source>
</evidence>
<dbReference type="InterPro" id="IPR025746">
    <property type="entry name" value="PilX_N_dom"/>
</dbReference>
<dbReference type="Pfam" id="PF13681">
    <property type="entry name" value="PilX"/>
    <property type="match status" value="1"/>
</dbReference>
<dbReference type="Proteomes" id="UP000008332">
    <property type="component" value="Chromosome"/>
</dbReference>
<dbReference type="AlphaFoldDB" id="Q21V25"/>
<reference evidence="5" key="1">
    <citation type="submission" date="2006-02" db="EMBL/GenBank/DDBJ databases">
        <title>Complete sequence of chromosome of Rhodoferax ferrireducens DSM 15236.</title>
        <authorList>
            <person name="Copeland A."/>
            <person name="Lucas S."/>
            <person name="Lapidus A."/>
            <person name="Barry K."/>
            <person name="Detter J.C."/>
            <person name="Glavina del Rio T."/>
            <person name="Hammon N."/>
            <person name="Israni S."/>
            <person name="Pitluck S."/>
            <person name="Brettin T."/>
            <person name="Bruce D."/>
            <person name="Han C."/>
            <person name="Tapia R."/>
            <person name="Gilna P."/>
            <person name="Kiss H."/>
            <person name="Schmutz J."/>
            <person name="Larimer F."/>
            <person name="Land M."/>
            <person name="Kyrpides N."/>
            <person name="Ivanova N."/>
            <person name="Richardson P."/>
        </authorList>
    </citation>
    <scope>NUCLEOTIDE SEQUENCE [LARGE SCALE GENOMIC DNA]</scope>
    <source>
        <strain evidence="5">ATCC BAA-621 / DSM 15236 / T118</strain>
    </source>
</reference>
<proteinExistence type="predicted"/>
<dbReference type="Pfam" id="PF14341">
    <property type="entry name" value="PilX_N"/>
    <property type="match status" value="1"/>
</dbReference>
<keyword evidence="5" id="KW-1185">Reference proteome</keyword>
<dbReference type="HOGENOM" id="CLU_103317_0_0_4"/>
<keyword evidence="1" id="KW-0472">Membrane</keyword>
<sequence>MKYPPLAFFRSATVRVRSKQRGFSLITTLILLIVVTVLGIGASQMVLLSERATRFDRDTQIAFQAAEAALIDAEFDIRGPNTSTTQRVASFSASSELGFMDGCGTGASLGLCLPAADGQKPIWYSVDFTDESSSAKTVKFGDFTGRTFATGTSGIRPEIAPRYIIEVLPDKTPGRSASAQKTLFRVTAMGFGPRKETQAVVQMIFRKE</sequence>
<protein>
    <submittedName>
        <fullName evidence="4">Putative transmembrane protein</fullName>
    </submittedName>
</protein>
<dbReference type="STRING" id="338969.Rfer_2662"/>